<evidence type="ECO:0000256" key="2">
    <source>
        <dbReference type="ARBA" id="ARBA00022692"/>
    </source>
</evidence>
<dbReference type="Pfam" id="PF10507">
    <property type="entry name" value="TMEM65"/>
    <property type="match status" value="1"/>
</dbReference>
<comment type="subcellular location">
    <subcellularLocation>
        <location evidence="1">Membrane</location>
        <topology evidence="1">Multi-pass membrane protein</topology>
    </subcellularLocation>
</comment>
<gene>
    <name evidence="6" type="ORF">RDWZM_005636</name>
</gene>
<evidence type="ECO:0000256" key="4">
    <source>
        <dbReference type="ARBA" id="ARBA00023136"/>
    </source>
</evidence>
<feature type="transmembrane region" description="Helical" evidence="5">
    <location>
        <begin position="215"/>
        <end position="233"/>
    </location>
</feature>
<dbReference type="AlphaFoldDB" id="A0A9Q0M6K8"/>
<organism evidence="6 7">
    <name type="scientific">Blomia tropicalis</name>
    <name type="common">Mite</name>
    <dbReference type="NCBI Taxonomy" id="40697"/>
    <lineage>
        <taxon>Eukaryota</taxon>
        <taxon>Metazoa</taxon>
        <taxon>Ecdysozoa</taxon>
        <taxon>Arthropoda</taxon>
        <taxon>Chelicerata</taxon>
        <taxon>Arachnida</taxon>
        <taxon>Acari</taxon>
        <taxon>Acariformes</taxon>
        <taxon>Sarcoptiformes</taxon>
        <taxon>Astigmata</taxon>
        <taxon>Glycyphagoidea</taxon>
        <taxon>Echimyopodidae</taxon>
        <taxon>Blomia</taxon>
    </lineage>
</organism>
<proteinExistence type="predicted"/>
<keyword evidence="2 5" id="KW-0812">Transmembrane</keyword>
<sequence length="234" mass="26505">MHARHHQIGRSITFQLRAMMNNQLYGQSRHTTTGSSMSTNGQSRGQNIPEVRIKELISSLSNEERQMLYHHLRMIMYKERYEREYAAAQKQHPSKLRTWFAKGTSRITKYIEKPTRSQLSSLFIYHSLPYVAFGFLDNCIMIMSGDYIMATIGGHFGISTLASAGLGNALADAVSISLAYYVESFFSALVKNTPASSMTLSQFELRRTRWVIQSARVIGISFGCILGMAPLFIR</sequence>
<comment type="caution">
    <text evidence="6">The sequence shown here is derived from an EMBL/GenBank/DDBJ whole genome shotgun (WGS) entry which is preliminary data.</text>
</comment>
<dbReference type="OrthoDB" id="430821at2759"/>
<keyword evidence="3 5" id="KW-1133">Transmembrane helix</keyword>
<evidence type="ECO:0000313" key="6">
    <source>
        <dbReference type="EMBL" id="KAJ6219824.1"/>
    </source>
</evidence>
<dbReference type="PANTHER" id="PTHR21706:SF15">
    <property type="entry name" value="TRANSMEMBRANE PROTEIN 65"/>
    <property type="match status" value="1"/>
</dbReference>
<dbReference type="GO" id="GO:0005739">
    <property type="term" value="C:mitochondrion"/>
    <property type="evidence" value="ECO:0007669"/>
    <property type="project" value="TreeGrafter"/>
</dbReference>
<dbReference type="GO" id="GO:0016020">
    <property type="term" value="C:membrane"/>
    <property type="evidence" value="ECO:0007669"/>
    <property type="project" value="UniProtKB-SubCell"/>
</dbReference>
<dbReference type="EMBL" id="JAPWDV010000002">
    <property type="protein sequence ID" value="KAJ6219824.1"/>
    <property type="molecule type" value="Genomic_DNA"/>
</dbReference>
<accession>A0A9Q0M6K8</accession>
<protein>
    <recommendedName>
        <fullName evidence="8">Transmembrane protein 65</fullName>
    </recommendedName>
</protein>
<reference evidence="6" key="1">
    <citation type="submission" date="2022-12" db="EMBL/GenBank/DDBJ databases">
        <title>Genome assemblies of Blomia tropicalis.</title>
        <authorList>
            <person name="Cui Y."/>
        </authorList>
    </citation>
    <scope>NUCLEOTIDE SEQUENCE</scope>
    <source>
        <tissue evidence="6">Adult mites</tissue>
    </source>
</reference>
<evidence type="ECO:0000256" key="5">
    <source>
        <dbReference type="SAM" id="Phobius"/>
    </source>
</evidence>
<name>A0A9Q0M6K8_BLOTA</name>
<keyword evidence="4 5" id="KW-0472">Membrane</keyword>
<keyword evidence="7" id="KW-1185">Reference proteome</keyword>
<evidence type="ECO:0000313" key="7">
    <source>
        <dbReference type="Proteomes" id="UP001142055"/>
    </source>
</evidence>
<dbReference type="PANTHER" id="PTHR21706">
    <property type="entry name" value="TRANSMEMBRANE PROTEIN 65"/>
    <property type="match status" value="1"/>
</dbReference>
<evidence type="ECO:0000256" key="3">
    <source>
        <dbReference type="ARBA" id="ARBA00022989"/>
    </source>
</evidence>
<evidence type="ECO:0000256" key="1">
    <source>
        <dbReference type="ARBA" id="ARBA00004141"/>
    </source>
</evidence>
<dbReference type="InterPro" id="IPR019537">
    <property type="entry name" value="TMEM65"/>
</dbReference>
<evidence type="ECO:0008006" key="8">
    <source>
        <dbReference type="Google" id="ProtNLM"/>
    </source>
</evidence>
<dbReference type="Proteomes" id="UP001142055">
    <property type="component" value="Chromosome 2"/>
</dbReference>